<keyword evidence="2 5" id="KW-0812">Transmembrane</keyword>
<dbReference type="PANTHER" id="PTHR33452">
    <property type="entry name" value="OXIDOREDUCTASE CATD-RELATED"/>
    <property type="match status" value="1"/>
</dbReference>
<dbReference type="GO" id="GO:0030416">
    <property type="term" value="P:methylamine metabolic process"/>
    <property type="evidence" value="ECO:0007669"/>
    <property type="project" value="InterPro"/>
</dbReference>
<evidence type="ECO:0000256" key="2">
    <source>
        <dbReference type="ARBA" id="ARBA00022692"/>
    </source>
</evidence>
<dbReference type="Proteomes" id="UP000183245">
    <property type="component" value="Unassembled WGS sequence"/>
</dbReference>
<dbReference type="STRING" id="1817892.AUK40_00210"/>
<evidence type="ECO:0000256" key="1">
    <source>
        <dbReference type="ARBA" id="ARBA00004141"/>
    </source>
</evidence>
<feature type="transmembrane region" description="Helical" evidence="5">
    <location>
        <begin position="12"/>
        <end position="34"/>
    </location>
</feature>
<sequence length="172" mass="19797">MKAALQKLRELLTHPILMIVCRGYLAYTFILSGWDKITHISSFLIIVKAYEILPVWMADIFGRFLPYVEIFVGVYFLIGLLTRWAAVINALMMVSFMIATVVNILRGTDLENCGCTDLTSMTEGFGWHTFYRQVWYMIPIVLVFFGRHTYLSLDGILQKKKQTSIEPVADEK</sequence>
<reference evidence="7 8" key="1">
    <citation type="journal article" date="2016" name="Environ. Microbiol.">
        <title>Genomic resolution of a cold subsurface aquifer community provides metabolic insights for novel microbes adapted to high CO concentrations.</title>
        <authorList>
            <person name="Probst A.J."/>
            <person name="Castelle C.J."/>
            <person name="Singh A."/>
            <person name="Brown C.T."/>
            <person name="Anantharaman K."/>
            <person name="Sharon I."/>
            <person name="Hug L.A."/>
            <person name="Burstein D."/>
            <person name="Emerson J.B."/>
            <person name="Thomas B.C."/>
            <person name="Banfield J.F."/>
        </authorList>
    </citation>
    <scope>NUCLEOTIDE SEQUENCE [LARGE SCALE GENOMIC DNA]</scope>
    <source>
        <strain evidence="7">CG2_30_54_11</strain>
    </source>
</reference>
<feature type="domain" description="Methylamine utilisation protein MauE" evidence="6">
    <location>
        <begin position="16"/>
        <end position="144"/>
    </location>
</feature>
<organism evidence="7 8">
    <name type="scientific">Candidatus Wirthbacteria bacterium CG2_30_54_11</name>
    <dbReference type="NCBI Taxonomy" id="1817892"/>
    <lineage>
        <taxon>Bacteria</taxon>
        <taxon>Candidatus Wirthbacteria</taxon>
    </lineage>
</organism>
<dbReference type="UniPathway" id="UPA00895"/>
<comment type="caution">
    <text evidence="7">The sequence shown here is derived from an EMBL/GenBank/DDBJ whole genome shotgun (WGS) entry which is preliminary data.</text>
</comment>
<evidence type="ECO:0000313" key="7">
    <source>
        <dbReference type="EMBL" id="OIQ00436.1"/>
    </source>
</evidence>
<name>A0A1J5IUQ2_9BACT</name>
<evidence type="ECO:0000256" key="5">
    <source>
        <dbReference type="SAM" id="Phobius"/>
    </source>
</evidence>
<feature type="transmembrane region" description="Helical" evidence="5">
    <location>
        <begin position="134"/>
        <end position="153"/>
    </location>
</feature>
<dbReference type="GO" id="GO:0005886">
    <property type="term" value="C:plasma membrane"/>
    <property type="evidence" value="ECO:0007669"/>
    <property type="project" value="TreeGrafter"/>
</dbReference>
<evidence type="ECO:0000256" key="4">
    <source>
        <dbReference type="ARBA" id="ARBA00023136"/>
    </source>
</evidence>
<dbReference type="EMBL" id="MNZT01000003">
    <property type="protein sequence ID" value="OIQ00436.1"/>
    <property type="molecule type" value="Genomic_DNA"/>
</dbReference>
<evidence type="ECO:0000259" key="6">
    <source>
        <dbReference type="Pfam" id="PF07291"/>
    </source>
</evidence>
<protein>
    <recommendedName>
        <fullName evidence="6">Methylamine utilisation protein MauE domain-containing protein</fullName>
    </recommendedName>
</protein>
<evidence type="ECO:0000256" key="3">
    <source>
        <dbReference type="ARBA" id="ARBA00022989"/>
    </source>
</evidence>
<feature type="transmembrane region" description="Helical" evidence="5">
    <location>
        <begin position="70"/>
        <end position="99"/>
    </location>
</feature>
<dbReference type="Pfam" id="PF07291">
    <property type="entry name" value="MauE"/>
    <property type="match status" value="1"/>
</dbReference>
<dbReference type="InterPro" id="IPR009908">
    <property type="entry name" value="Methylamine_util_MauE"/>
</dbReference>
<evidence type="ECO:0000313" key="8">
    <source>
        <dbReference type="Proteomes" id="UP000183245"/>
    </source>
</evidence>
<keyword evidence="3 5" id="KW-1133">Transmembrane helix</keyword>
<gene>
    <name evidence="7" type="ORF">AUK40_00210</name>
</gene>
<accession>A0A1J5IUQ2</accession>
<proteinExistence type="predicted"/>
<comment type="subcellular location">
    <subcellularLocation>
        <location evidence="1">Membrane</location>
        <topology evidence="1">Multi-pass membrane protein</topology>
    </subcellularLocation>
</comment>
<dbReference type="AlphaFoldDB" id="A0A1J5IUQ2"/>
<keyword evidence="4 5" id="KW-0472">Membrane</keyword>
<dbReference type="PANTHER" id="PTHR33452:SF1">
    <property type="entry name" value="INNER MEMBRANE PROTEIN YPHA-RELATED"/>
    <property type="match status" value="1"/>
</dbReference>
<dbReference type="InterPro" id="IPR051907">
    <property type="entry name" value="DoxX-like_oxidoreductase"/>
</dbReference>